<protein>
    <recommendedName>
        <fullName evidence="12">Ig-like domain-containing protein</fullName>
    </recommendedName>
</protein>
<evidence type="ECO:0000313" key="14">
    <source>
        <dbReference type="Proteomes" id="UP000257200"/>
    </source>
</evidence>
<keyword evidence="10" id="KW-0393">Immunoglobulin domain</keyword>
<dbReference type="AlphaFoldDB" id="A0A3Q1FFT3"/>
<dbReference type="SMART" id="SM00406">
    <property type="entry name" value="IGv"/>
    <property type="match status" value="1"/>
</dbReference>
<keyword evidence="5" id="KW-1133">Transmembrane helix</keyword>
<dbReference type="Pfam" id="PF07686">
    <property type="entry name" value="V-set"/>
    <property type="match status" value="1"/>
</dbReference>
<dbReference type="PANTHER" id="PTHR25466">
    <property type="entry name" value="T-LYMPHOCYTE ACTIVATION ANTIGEN"/>
    <property type="match status" value="1"/>
</dbReference>
<dbReference type="InterPro" id="IPR007110">
    <property type="entry name" value="Ig-like_dom"/>
</dbReference>
<proteinExistence type="predicted"/>
<dbReference type="PANTHER" id="PTHR25466:SF9">
    <property type="entry name" value="FIBRONECTIN TYPE-III DOMAIN-CONTAINING PROTEIN"/>
    <property type="match status" value="1"/>
</dbReference>
<evidence type="ECO:0000256" key="2">
    <source>
        <dbReference type="ARBA" id="ARBA00022475"/>
    </source>
</evidence>
<dbReference type="FunFam" id="2.60.40.10:FF:000142">
    <property type="entry name" value="V-set domain-containing T-cell activation inhibitor 1"/>
    <property type="match status" value="1"/>
</dbReference>
<evidence type="ECO:0000256" key="8">
    <source>
        <dbReference type="ARBA" id="ARBA00023170"/>
    </source>
</evidence>
<evidence type="ECO:0000256" key="6">
    <source>
        <dbReference type="ARBA" id="ARBA00023136"/>
    </source>
</evidence>
<evidence type="ECO:0000256" key="3">
    <source>
        <dbReference type="ARBA" id="ARBA00022692"/>
    </source>
</evidence>
<keyword evidence="7" id="KW-1015">Disulfide bond</keyword>
<accession>A0A3Q1FFT3</accession>
<keyword evidence="3" id="KW-0812">Transmembrane</keyword>
<feature type="signal peptide" evidence="11">
    <location>
        <begin position="1"/>
        <end position="15"/>
    </location>
</feature>
<keyword evidence="2" id="KW-1003">Cell membrane</keyword>
<dbReference type="InterPro" id="IPR051713">
    <property type="entry name" value="T-cell_Activation_Regulation"/>
</dbReference>
<dbReference type="GO" id="GO:0031295">
    <property type="term" value="P:T cell costimulation"/>
    <property type="evidence" value="ECO:0007669"/>
    <property type="project" value="TreeGrafter"/>
</dbReference>
<keyword evidence="9" id="KW-0325">Glycoprotein</keyword>
<feature type="domain" description="Ig-like" evidence="12">
    <location>
        <begin position="24"/>
        <end position="118"/>
    </location>
</feature>
<keyword evidence="4 11" id="KW-0732">Signal</keyword>
<reference evidence="13" key="2">
    <citation type="submission" date="2025-09" db="UniProtKB">
        <authorList>
            <consortium name="Ensembl"/>
        </authorList>
    </citation>
    <scope>IDENTIFICATION</scope>
</reference>
<evidence type="ECO:0000256" key="4">
    <source>
        <dbReference type="ARBA" id="ARBA00022729"/>
    </source>
</evidence>
<dbReference type="Gene3D" id="2.60.40.10">
    <property type="entry name" value="Immunoglobulins"/>
    <property type="match status" value="1"/>
</dbReference>
<evidence type="ECO:0000256" key="10">
    <source>
        <dbReference type="ARBA" id="ARBA00023319"/>
    </source>
</evidence>
<reference evidence="13" key="1">
    <citation type="submission" date="2025-08" db="UniProtKB">
        <authorList>
            <consortium name="Ensembl"/>
        </authorList>
    </citation>
    <scope>IDENTIFICATION</scope>
</reference>
<dbReference type="InterPro" id="IPR013783">
    <property type="entry name" value="Ig-like_fold"/>
</dbReference>
<organism evidence="13 14">
    <name type="scientific">Acanthochromis polyacanthus</name>
    <name type="common">spiny chromis</name>
    <dbReference type="NCBI Taxonomy" id="80966"/>
    <lineage>
        <taxon>Eukaryota</taxon>
        <taxon>Metazoa</taxon>
        <taxon>Chordata</taxon>
        <taxon>Craniata</taxon>
        <taxon>Vertebrata</taxon>
        <taxon>Euteleostomi</taxon>
        <taxon>Actinopterygii</taxon>
        <taxon>Neopterygii</taxon>
        <taxon>Teleostei</taxon>
        <taxon>Neoteleostei</taxon>
        <taxon>Acanthomorphata</taxon>
        <taxon>Ovalentaria</taxon>
        <taxon>Pomacentridae</taxon>
        <taxon>Acanthochromis</taxon>
    </lineage>
</organism>
<feature type="chain" id="PRO_5018624945" description="Ig-like domain-containing protein" evidence="11">
    <location>
        <begin position="16"/>
        <end position="254"/>
    </location>
</feature>
<dbReference type="InParanoid" id="A0A3Q1FFT3"/>
<dbReference type="PROSITE" id="PS50835">
    <property type="entry name" value="IG_LIKE"/>
    <property type="match status" value="1"/>
</dbReference>
<dbReference type="Proteomes" id="UP000257200">
    <property type="component" value="Unplaced"/>
</dbReference>
<dbReference type="GO" id="GO:0009897">
    <property type="term" value="C:external side of plasma membrane"/>
    <property type="evidence" value="ECO:0007669"/>
    <property type="project" value="TreeGrafter"/>
</dbReference>
<dbReference type="GO" id="GO:0071222">
    <property type="term" value="P:cellular response to lipopolysaccharide"/>
    <property type="evidence" value="ECO:0007669"/>
    <property type="project" value="TreeGrafter"/>
</dbReference>
<evidence type="ECO:0000313" key="13">
    <source>
        <dbReference type="Ensembl" id="ENSAPOP00000014747.1"/>
    </source>
</evidence>
<dbReference type="GO" id="GO:0042102">
    <property type="term" value="P:positive regulation of T cell proliferation"/>
    <property type="evidence" value="ECO:0007669"/>
    <property type="project" value="TreeGrafter"/>
</dbReference>
<dbReference type="GO" id="GO:0007166">
    <property type="term" value="P:cell surface receptor signaling pathway"/>
    <property type="evidence" value="ECO:0007669"/>
    <property type="project" value="TreeGrafter"/>
</dbReference>
<keyword evidence="8" id="KW-0675">Receptor</keyword>
<dbReference type="SUPFAM" id="SSF48726">
    <property type="entry name" value="Immunoglobulin"/>
    <property type="match status" value="1"/>
</dbReference>
<dbReference type="InterPro" id="IPR003599">
    <property type="entry name" value="Ig_sub"/>
</dbReference>
<name>A0A3Q1FFT3_9TELE</name>
<evidence type="ECO:0000256" key="7">
    <source>
        <dbReference type="ARBA" id="ARBA00023157"/>
    </source>
</evidence>
<comment type="subcellular location">
    <subcellularLocation>
        <location evidence="1">Cell membrane</location>
        <topology evidence="1">Single-pass type I membrane protein</topology>
    </subcellularLocation>
</comment>
<dbReference type="InterPro" id="IPR036179">
    <property type="entry name" value="Ig-like_dom_sf"/>
</dbReference>
<dbReference type="InterPro" id="IPR013106">
    <property type="entry name" value="Ig_V-set"/>
</dbReference>
<evidence type="ECO:0000256" key="11">
    <source>
        <dbReference type="SAM" id="SignalP"/>
    </source>
</evidence>
<dbReference type="GO" id="GO:0042130">
    <property type="term" value="P:negative regulation of T cell proliferation"/>
    <property type="evidence" value="ECO:0007669"/>
    <property type="project" value="TreeGrafter"/>
</dbReference>
<keyword evidence="6" id="KW-0472">Membrane</keyword>
<dbReference type="Ensembl" id="ENSAPOT00000023248.1">
    <property type="protein sequence ID" value="ENSAPOP00000014747.1"/>
    <property type="gene ID" value="ENSAPOG00000017672.1"/>
</dbReference>
<evidence type="ECO:0000259" key="12">
    <source>
        <dbReference type="PROSITE" id="PS50835"/>
    </source>
</evidence>
<sequence length="254" mass="28805">LIWINFNFSLLSSSAQELITAERGQDVILPCKAPKNIIIKAVEWRRPGLDPDHVLFYRDGHLDLDNQHPSYQNRVDLQDKEMKDGDVSLILKNVTMEDTGKYECRVFEEGNKDPISIDLVVLEPGEFVLRVQFVSLMKLKDVADETLEKTDDLTDVQTPDISDTSVYSIPEENFLAQDSLFLNSRDSKEISMRGRTRLNSFSSSHTHIFSLFPPPEQPVDLTADRTSETCNSPASSAAALWSFFKSKSQTKFLD</sequence>
<dbReference type="GeneTree" id="ENSGT00940000177100"/>
<dbReference type="GO" id="GO:0006955">
    <property type="term" value="P:immune response"/>
    <property type="evidence" value="ECO:0007669"/>
    <property type="project" value="TreeGrafter"/>
</dbReference>
<keyword evidence="14" id="KW-1185">Reference proteome</keyword>
<evidence type="ECO:0000256" key="5">
    <source>
        <dbReference type="ARBA" id="ARBA00022989"/>
    </source>
</evidence>
<evidence type="ECO:0000256" key="9">
    <source>
        <dbReference type="ARBA" id="ARBA00023180"/>
    </source>
</evidence>
<dbReference type="SMART" id="SM00409">
    <property type="entry name" value="IG"/>
    <property type="match status" value="1"/>
</dbReference>
<evidence type="ECO:0000256" key="1">
    <source>
        <dbReference type="ARBA" id="ARBA00004251"/>
    </source>
</evidence>